<evidence type="ECO:0000313" key="4">
    <source>
        <dbReference type="Proteomes" id="UP000075884"/>
    </source>
</evidence>
<evidence type="ECO:0000256" key="2">
    <source>
        <dbReference type="SAM" id="SignalP"/>
    </source>
</evidence>
<sequence>MKSVVLLVVLAAALAPVPDVRASPPGAPYPGMQLLSESVHDEQLAG</sequence>
<dbReference type="Proteomes" id="UP000075884">
    <property type="component" value="Unassembled WGS sequence"/>
</dbReference>
<name>A0A182NW46_9DIPT</name>
<reference evidence="4" key="1">
    <citation type="submission" date="2013-03" db="EMBL/GenBank/DDBJ databases">
        <title>The Genome Sequence of Anopheles dirus WRAIR2.</title>
        <authorList>
            <consortium name="The Broad Institute Genomics Platform"/>
            <person name="Neafsey D.E."/>
            <person name="Walton C."/>
            <person name="Walker B."/>
            <person name="Young S.K."/>
            <person name="Zeng Q."/>
            <person name="Gargeya S."/>
            <person name="Fitzgerald M."/>
            <person name="Haas B."/>
            <person name="Abouelleil A."/>
            <person name="Allen A.W."/>
            <person name="Alvarado L."/>
            <person name="Arachchi H.M."/>
            <person name="Berlin A.M."/>
            <person name="Chapman S.B."/>
            <person name="Gainer-Dewar J."/>
            <person name="Goldberg J."/>
            <person name="Griggs A."/>
            <person name="Gujja S."/>
            <person name="Hansen M."/>
            <person name="Howarth C."/>
            <person name="Imamovic A."/>
            <person name="Ireland A."/>
            <person name="Larimer J."/>
            <person name="McCowan C."/>
            <person name="Murphy C."/>
            <person name="Pearson M."/>
            <person name="Poon T.W."/>
            <person name="Priest M."/>
            <person name="Roberts A."/>
            <person name="Saif S."/>
            <person name="Shea T."/>
            <person name="Sisk P."/>
            <person name="Sykes S."/>
            <person name="Wortman J."/>
            <person name="Nusbaum C."/>
            <person name="Birren B."/>
        </authorList>
    </citation>
    <scope>NUCLEOTIDE SEQUENCE [LARGE SCALE GENOMIC DNA]</scope>
    <source>
        <strain evidence="4">WRAIR2</strain>
    </source>
</reference>
<dbReference type="VEuPathDB" id="VectorBase:ADIR014130"/>
<evidence type="ECO:0000313" key="3">
    <source>
        <dbReference type="EnsemblMetazoa" id="ADIR014130-PA"/>
    </source>
</evidence>
<reference evidence="3" key="2">
    <citation type="submission" date="2020-05" db="UniProtKB">
        <authorList>
            <consortium name="EnsemblMetazoa"/>
        </authorList>
    </citation>
    <scope>IDENTIFICATION</scope>
    <source>
        <strain evidence="3">WRAIR2</strain>
    </source>
</reference>
<accession>A0A182NW46</accession>
<keyword evidence="2" id="KW-0732">Signal</keyword>
<organism evidence="3 4">
    <name type="scientific">Anopheles dirus</name>
    <dbReference type="NCBI Taxonomy" id="7168"/>
    <lineage>
        <taxon>Eukaryota</taxon>
        <taxon>Metazoa</taxon>
        <taxon>Ecdysozoa</taxon>
        <taxon>Arthropoda</taxon>
        <taxon>Hexapoda</taxon>
        <taxon>Insecta</taxon>
        <taxon>Pterygota</taxon>
        <taxon>Neoptera</taxon>
        <taxon>Endopterygota</taxon>
        <taxon>Diptera</taxon>
        <taxon>Nematocera</taxon>
        <taxon>Culicoidea</taxon>
        <taxon>Culicidae</taxon>
        <taxon>Anophelinae</taxon>
        <taxon>Anopheles</taxon>
    </lineage>
</organism>
<feature type="signal peptide" evidence="2">
    <location>
        <begin position="1"/>
        <end position="22"/>
    </location>
</feature>
<feature type="chain" id="PRO_5008130576" evidence="2">
    <location>
        <begin position="23"/>
        <end position="46"/>
    </location>
</feature>
<protein>
    <submittedName>
        <fullName evidence="3">Uncharacterized protein</fullName>
    </submittedName>
</protein>
<dbReference type="AlphaFoldDB" id="A0A182NW46"/>
<keyword evidence="4" id="KW-1185">Reference proteome</keyword>
<evidence type="ECO:0000256" key="1">
    <source>
        <dbReference type="SAM" id="MobiDB-lite"/>
    </source>
</evidence>
<dbReference type="EnsemblMetazoa" id="ADIR014130-RA">
    <property type="protein sequence ID" value="ADIR014130-PA"/>
    <property type="gene ID" value="ADIR014130"/>
</dbReference>
<feature type="region of interest" description="Disordered" evidence="1">
    <location>
        <begin position="21"/>
        <end position="46"/>
    </location>
</feature>
<proteinExistence type="predicted"/>